<keyword evidence="4" id="KW-0564">Palmitate</keyword>
<dbReference type="Proteomes" id="UP000235589">
    <property type="component" value="Chromosome"/>
</dbReference>
<dbReference type="GeneID" id="98062544"/>
<keyword evidence="3" id="KW-0472">Membrane</keyword>
<dbReference type="InterPro" id="IPR006059">
    <property type="entry name" value="SBP"/>
</dbReference>
<dbReference type="PANTHER" id="PTHR43649">
    <property type="entry name" value="ARABINOSE-BINDING PROTEIN-RELATED"/>
    <property type="match status" value="1"/>
</dbReference>
<proteinExistence type="predicted"/>
<keyword evidence="5" id="KW-0449">Lipoprotein</keyword>
<dbReference type="Gene3D" id="3.40.190.10">
    <property type="entry name" value="Periplasmic binding protein-like II"/>
    <property type="match status" value="2"/>
</dbReference>
<keyword evidence="7" id="KW-1185">Reference proteome</keyword>
<dbReference type="AlphaFoldDB" id="A0A2K9P373"/>
<sequence>MFRKIVFFQLIIILTSIFLLSGCTEKSKVVSYQNNPDTTTITFFGNKYETENVRVIEEIISNFMKENPEIRVSYESLKGNEYYEALEKRIQTGKADDVFMVNHDILLELKSRGKVTDLSGLSTIPNYTDSMLSQMNDNGSIYWVPTTVSVFGLYCNTDLLKKHKQKVPENLGEWRTVCDYFLEQGTTPIIANNDISLKTLAIGKGFYSAYQNKNQQEIFESLSSGDKVLSDYLGSGFSLVNEFIDKGYIDAAKTLNTKKTSDDLTEFVKGNTPFMLTGAWAAGRVAEMSPDFEFQVVPYPALDDGSLEVINADTRLSINSETANLDEAIKFVEYFTRDENIQKFADQQSSFSPLKNGSPSAVKEIQPLVSCYQSSRTVIGTDSMLDLPIWDLTADATKKLLSGESFESTMQWIDEQAGSERGAPNET</sequence>
<dbReference type="KEGG" id="mpec:B9O19_01136"/>
<dbReference type="PANTHER" id="PTHR43649:SF33">
    <property type="entry name" value="POLYGALACTURONAN_RHAMNOGALACTURONAN-BINDING PROTEIN YTCQ"/>
    <property type="match status" value="1"/>
</dbReference>
<keyword evidence="1" id="KW-1003">Cell membrane</keyword>
<evidence type="ECO:0000256" key="4">
    <source>
        <dbReference type="ARBA" id="ARBA00023139"/>
    </source>
</evidence>
<name>A0A2K9P373_9FIRM</name>
<accession>A0A2K9P373</accession>
<evidence type="ECO:0000256" key="3">
    <source>
        <dbReference type="ARBA" id="ARBA00023136"/>
    </source>
</evidence>
<evidence type="ECO:0000256" key="2">
    <source>
        <dbReference type="ARBA" id="ARBA00022729"/>
    </source>
</evidence>
<dbReference type="OrthoDB" id="1650741at2"/>
<dbReference type="Pfam" id="PF13416">
    <property type="entry name" value="SBP_bac_8"/>
    <property type="match status" value="1"/>
</dbReference>
<evidence type="ECO:0000256" key="5">
    <source>
        <dbReference type="ARBA" id="ARBA00023288"/>
    </source>
</evidence>
<dbReference type="PROSITE" id="PS51257">
    <property type="entry name" value="PROKAR_LIPOPROTEIN"/>
    <property type="match status" value="1"/>
</dbReference>
<reference evidence="6 7" key="1">
    <citation type="submission" date="2017-04" db="EMBL/GenBank/DDBJ databases">
        <title>Monoglobus pectinilyticus 14 draft genome.</title>
        <authorList>
            <person name="Kim C."/>
            <person name="Rosendale D.I."/>
            <person name="Kelly W.J."/>
            <person name="Tannock G.W."/>
            <person name="Patchett M.L."/>
            <person name="Jordens J.Z."/>
        </authorList>
    </citation>
    <scope>NUCLEOTIDE SEQUENCE [LARGE SCALE GENOMIC DNA]</scope>
    <source>
        <strain evidence="6 7">14</strain>
    </source>
</reference>
<dbReference type="EMBL" id="CP020991">
    <property type="protein sequence ID" value="AUO19299.1"/>
    <property type="molecule type" value="Genomic_DNA"/>
</dbReference>
<gene>
    <name evidence="6" type="ORF">B9O19_01136</name>
</gene>
<protein>
    <submittedName>
        <fullName evidence="6">Cellulose synthase</fullName>
    </submittedName>
</protein>
<dbReference type="RefSeq" id="WP_102365514.1">
    <property type="nucleotide sequence ID" value="NZ_CP020991.1"/>
</dbReference>
<evidence type="ECO:0000313" key="6">
    <source>
        <dbReference type="EMBL" id="AUO19299.1"/>
    </source>
</evidence>
<evidence type="ECO:0000256" key="1">
    <source>
        <dbReference type="ARBA" id="ARBA00022475"/>
    </source>
</evidence>
<keyword evidence="2" id="KW-0732">Signal</keyword>
<evidence type="ECO:0000313" key="7">
    <source>
        <dbReference type="Proteomes" id="UP000235589"/>
    </source>
</evidence>
<dbReference type="SUPFAM" id="SSF53850">
    <property type="entry name" value="Periplasmic binding protein-like II"/>
    <property type="match status" value="1"/>
</dbReference>
<organism evidence="6 7">
    <name type="scientific">Monoglobus pectinilyticus</name>
    <dbReference type="NCBI Taxonomy" id="1981510"/>
    <lineage>
        <taxon>Bacteria</taxon>
        <taxon>Bacillati</taxon>
        <taxon>Bacillota</taxon>
        <taxon>Clostridia</taxon>
        <taxon>Monoglobales</taxon>
        <taxon>Monoglobaceae</taxon>
        <taxon>Monoglobus</taxon>
    </lineage>
</organism>
<dbReference type="InterPro" id="IPR050490">
    <property type="entry name" value="Bact_solute-bd_prot1"/>
</dbReference>